<dbReference type="EMBL" id="CP011280">
    <property type="protein sequence ID" value="AKC95234.1"/>
    <property type="molecule type" value="Genomic_DNA"/>
</dbReference>
<dbReference type="RefSeq" id="WP_046328340.1">
    <property type="nucleotide sequence ID" value="NZ_CP011280.1"/>
</dbReference>
<reference evidence="2 3" key="1">
    <citation type="journal article" date="2012" name="BMC Genomics">
        <title>Genomic sequence analysis and characterization of Sneathia amnii sp. nov.</title>
        <authorList>
            <consortium name="Vaginal Microbiome Consortium (additional members)"/>
            <person name="Harwich M.D.Jr."/>
            <person name="Serrano M.G."/>
            <person name="Fettweis J.M."/>
            <person name="Alves J.M."/>
            <person name="Reimers M.A."/>
            <person name="Buck G.A."/>
            <person name="Jefferson K.K."/>
        </authorList>
    </citation>
    <scope>NUCLEOTIDE SEQUENCE [LARGE SCALE GENOMIC DNA]</scope>
    <source>
        <strain evidence="2 3">SN35</strain>
    </source>
</reference>
<accession>A0A0E3UTL2</accession>
<dbReference type="SUPFAM" id="SSF53335">
    <property type="entry name" value="S-adenosyl-L-methionine-dependent methyltransferases"/>
    <property type="match status" value="1"/>
</dbReference>
<dbReference type="InterPro" id="IPR029063">
    <property type="entry name" value="SAM-dependent_MTases_sf"/>
</dbReference>
<keyword evidence="3" id="KW-1185">Reference proteome</keyword>
<dbReference type="InterPro" id="IPR025714">
    <property type="entry name" value="Methyltranfer_dom"/>
</dbReference>
<dbReference type="PATRIC" id="fig|1069640.6.peg.272"/>
<dbReference type="OrthoDB" id="9811589at2"/>
<dbReference type="KEGG" id="sns:VC03_01425"/>
<dbReference type="HOGENOM" id="CLU_069129_5_0_0"/>
<dbReference type="Pfam" id="PF13847">
    <property type="entry name" value="Methyltransf_31"/>
    <property type="match status" value="1"/>
</dbReference>
<evidence type="ECO:0000313" key="3">
    <source>
        <dbReference type="Proteomes" id="UP000033103"/>
    </source>
</evidence>
<evidence type="ECO:0000313" key="2">
    <source>
        <dbReference type="EMBL" id="AKC95234.1"/>
    </source>
</evidence>
<dbReference type="PANTHER" id="PTHR43861:SF1">
    <property type="entry name" value="TRANS-ACONITATE 2-METHYLTRANSFERASE"/>
    <property type="match status" value="1"/>
</dbReference>
<feature type="domain" description="Methyltransferase" evidence="1">
    <location>
        <begin position="30"/>
        <end position="167"/>
    </location>
</feature>
<dbReference type="CDD" id="cd02440">
    <property type="entry name" value="AdoMet_MTases"/>
    <property type="match status" value="1"/>
</dbReference>
<proteinExistence type="predicted"/>
<evidence type="ECO:0000259" key="1">
    <source>
        <dbReference type="Pfam" id="PF13847"/>
    </source>
</evidence>
<dbReference type="STRING" id="187101.VC03_01425"/>
<name>A0A0E3UTL2_9FUSO</name>
<organism evidence="2 3">
    <name type="scientific">Sneathia vaginalis</name>
    <dbReference type="NCBI Taxonomy" id="187101"/>
    <lineage>
        <taxon>Bacteria</taxon>
        <taxon>Fusobacteriati</taxon>
        <taxon>Fusobacteriota</taxon>
        <taxon>Fusobacteriia</taxon>
        <taxon>Fusobacteriales</taxon>
        <taxon>Leptotrichiaceae</taxon>
        <taxon>Sneathia</taxon>
    </lineage>
</organism>
<dbReference type="Proteomes" id="UP000033103">
    <property type="component" value="Chromosome"/>
</dbReference>
<sequence>MHKEFASIYDEFTKYVDYNSWYKFLRKYIKKPDKILDIGCGTATITSMFFKDKFDVVGLDISEEMLKYAKIKNNKIKYVCLDIQKEYIQDKFKYITCNFDTVNYLEDFNKFISHCSKMQDEGGILIFDIVTEDIFDEIFESDIFLDEEENYTAIWTHKKEKKNRHRIDISIFKKEKSNIYTRYDEHHKKYIYEMEEVIDGLNNNGYVLYDVAKNPKYGYSRIFVIAKKE</sequence>
<gene>
    <name evidence="2" type="ORF">VC03_01425</name>
</gene>
<dbReference type="PANTHER" id="PTHR43861">
    <property type="entry name" value="TRANS-ACONITATE 2-METHYLTRANSFERASE-RELATED"/>
    <property type="match status" value="1"/>
</dbReference>
<dbReference type="Gene3D" id="2.20.25.110">
    <property type="entry name" value="S-adenosyl-L-methionine-dependent methyltransferases"/>
    <property type="match status" value="1"/>
</dbReference>
<dbReference type="AlphaFoldDB" id="A0A0E3UTL2"/>
<protein>
    <recommendedName>
        <fullName evidence="1">Methyltransferase domain-containing protein</fullName>
    </recommendedName>
</protein>
<dbReference type="Gene3D" id="3.40.50.150">
    <property type="entry name" value="Vaccinia Virus protein VP39"/>
    <property type="match status" value="1"/>
</dbReference>